<reference evidence="4 5" key="1">
    <citation type="journal article" date="2013" name="J. Virol.">
        <title>Genomic characterization of Japanese macaque rhadinovirus, a novel herpesvirus isolated from a nonhuman primate with a spontaneous inflammatory demyelinating disease.</title>
        <authorList>
            <person name="Estep R.D."/>
            <person name="Hansen S.G."/>
            <person name="Rogers K.S."/>
            <person name="Axthelm M.K."/>
            <person name="Wong S.W."/>
        </authorList>
    </citation>
    <scope>NUCLEOTIDE SEQUENCE [LARGE SCALE GENOMIC DNA]</scope>
    <source>
        <strain evidence="3">12E2</strain>
        <strain evidence="2">3A1</strain>
    </source>
</reference>
<dbReference type="Proteomes" id="UP000124292">
    <property type="component" value="Genome"/>
</dbReference>
<evidence type="ECO:0000313" key="3">
    <source>
        <dbReference type="EMBL" id="AEW87763.1"/>
    </source>
</evidence>
<accession>G9JMP6</accession>
<dbReference type="InterPro" id="IPR008650">
    <property type="entry name" value="Helicase-primas_cplx_Herpesvir"/>
</dbReference>
<dbReference type="Proteomes" id="UP000133219">
    <property type="component" value="Segment"/>
</dbReference>
<dbReference type="Pfam" id="PF03324">
    <property type="entry name" value="Herpes_HEPA"/>
    <property type="match status" value="1"/>
</dbReference>
<protein>
    <submittedName>
        <fullName evidence="3">JM68</fullName>
    </submittedName>
</protein>
<dbReference type="GO" id="GO:0019079">
    <property type="term" value="P:viral genome replication"/>
    <property type="evidence" value="ECO:0007669"/>
    <property type="project" value="InterPro"/>
</dbReference>
<dbReference type="KEGG" id="vg:3416429"/>
<sequence>MNAREVALTGHVLHISLHSTHEREKLIIWQVHLLVCQQCGIQGDAAYLFVTETLSNTDWGNIPAINRHAPSMNEHGRNYMQWELRTRLRNPIIQSLSRQPGAVNVRVSEPNMVIVSCERALHHSCSVRVTGAYLHCNTTMDFRLDSNVSPTREFWFSEMFSKCLVSNIEVYLKTTGGLYYRASSATQCRKRAKDGALGILDIFNCESREIQVAGQKYNLSIATATFHVLWVDEACMWNGALAEFFRALHNKLFGDREGVAPTLTYVCPGATPEGTPFPPYFSAFPHLLLVFGRPRRLDVTAVQELPKAQIAVHWPPFKNSILGDQLLIPGISPKKPGTVPVRWPLWVQDVNLSLCETTESVARIVDPHSIVIIKISTLLCQHLKCHRAFVKNELEYIATICSSDLRLFIQEEYNRLLATIFTWAAASGYTWAAIDKTTVFIKAPQLSAAVSGSCPSLNSCRRKQYYKGLKITVHFLSQEQQKVVTRLEAQLGLPVQETSRPPDWLKYEVCSASVFLKIPAGVLYAGLAKDPVSEAKRDSWLDCLVEGATLSLNNSVPPIGALAGILPTLFAKRRCVNFWLLPREWVKSAPICPPLPIDCVTPQQFVVTKRGPICWYKEWPLPVDVDFMYYLQEALCVFSVVSNGEGTESHADDIRQLEKFEKVLCLF</sequence>
<evidence type="ECO:0000313" key="5">
    <source>
        <dbReference type="Proteomes" id="UP000133219"/>
    </source>
</evidence>
<dbReference type="EMBL" id="JN885137">
    <property type="protein sequence ID" value="AEW87763.1"/>
    <property type="molecule type" value="Genomic_DNA"/>
</dbReference>
<dbReference type="InterPro" id="IPR004996">
    <property type="entry name" value="HSV_HEPA"/>
</dbReference>
<evidence type="ECO:0000313" key="4">
    <source>
        <dbReference type="Proteomes" id="UP000124292"/>
    </source>
</evidence>
<dbReference type="Pfam" id="PF05774">
    <property type="entry name" value="Herpes_heli_pri"/>
    <property type="match status" value="1"/>
</dbReference>
<organism evidence="3 4">
    <name type="scientific">Macaca fuscata rhadinovirus</name>
    <dbReference type="NCBI Taxonomy" id="272551"/>
    <lineage>
        <taxon>Viruses</taxon>
        <taxon>Duplodnaviria</taxon>
        <taxon>Heunggongvirae</taxon>
        <taxon>Peploviricota</taxon>
        <taxon>Herviviricetes</taxon>
        <taxon>Herpesvirales</taxon>
        <taxon>Orthoherpesviridae</taxon>
        <taxon>Gammaherpesvirinae</taxon>
        <taxon>Rhadinovirus</taxon>
        <taxon>Rhadinovirus macacinegamma11</taxon>
        <taxon>macacine gammaherpesvirus 11</taxon>
    </lineage>
</organism>
<feature type="domain" description="Herpesvirus helicase-primase complex component" evidence="1">
    <location>
        <begin position="560"/>
        <end position="667"/>
    </location>
</feature>
<proteinExistence type="predicted"/>
<evidence type="ECO:0000313" key="2">
    <source>
        <dbReference type="EMBL" id="AEW87593.1"/>
    </source>
</evidence>
<evidence type="ECO:0000259" key="1">
    <source>
        <dbReference type="Pfam" id="PF05774"/>
    </source>
</evidence>
<name>G9JMP6_9GAMA</name>
<gene>
    <name evidence="3" type="ORF">JM68</name>
</gene>
<dbReference type="GeneID" id="3416429"/>
<dbReference type="RefSeq" id="YP_238371.1">
    <property type="nucleotide sequence ID" value="NC_007016.1"/>
</dbReference>
<dbReference type="EMBL" id="JN885136">
    <property type="protein sequence ID" value="AEW87593.1"/>
    <property type="molecule type" value="Genomic_DNA"/>
</dbReference>